<evidence type="ECO:0000313" key="2">
    <source>
        <dbReference type="Proteomes" id="UP000245076"/>
    </source>
</evidence>
<name>A0A2P2D7P3_9LEPT</name>
<accession>A0A2P2D7P3</accession>
<dbReference type="AlphaFoldDB" id="A0A2P2D7P3"/>
<keyword evidence="2" id="KW-1185">Reference proteome</keyword>
<gene>
    <name evidence="1" type="ORF">LPTSP1_36750</name>
</gene>
<dbReference type="RefSeq" id="WP_108930259.1">
    <property type="nucleotide sequence ID" value="NZ_BFAY01000013.1"/>
</dbReference>
<sequence>MKISRTLSLGYGPEIKISEIDENQFEIEILGPSESPGERLNRDELEDLAQGIIQFLGHDVYYRTELKQ</sequence>
<proteinExistence type="predicted"/>
<dbReference type="Proteomes" id="UP000245076">
    <property type="component" value="Unassembled WGS sequence"/>
</dbReference>
<protein>
    <submittedName>
        <fullName evidence="1">Uncharacterized protein</fullName>
    </submittedName>
</protein>
<dbReference type="EMBL" id="BFAY01000013">
    <property type="protein sequence ID" value="GBF40657.1"/>
    <property type="molecule type" value="Genomic_DNA"/>
</dbReference>
<evidence type="ECO:0000313" key="1">
    <source>
        <dbReference type="EMBL" id="GBF40657.1"/>
    </source>
</evidence>
<organism evidence="1 2">
    <name type="scientific">Leptospira johnsonii</name>
    <dbReference type="NCBI Taxonomy" id="1917820"/>
    <lineage>
        <taxon>Bacteria</taxon>
        <taxon>Pseudomonadati</taxon>
        <taxon>Spirochaetota</taxon>
        <taxon>Spirochaetia</taxon>
        <taxon>Leptospirales</taxon>
        <taxon>Leptospiraceae</taxon>
        <taxon>Leptospira</taxon>
    </lineage>
</organism>
<comment type="caution">
    <text evidence="1">The sequence shown here is derived from an EMBL/GenBank/DDBJ whole genome shotgun (WGS) entry which is preliminary data.</text>
</comment>
<reference evidence="1 2" key="1">
    <citation type="submission" date="2018-02" db="EMBL/GenBank/DDBJ databases">
        <title>Novel Leptospira species isolated from soil and water in Japan.</title>
        <authorList>
            <person name="Nakao R."/>
            <person name="Masuzawa T."/>
        </authorList>
    </citation>
    <scope>NUCLEOTIDE SEQUENCE [LARGE SCALE GENOMIC DNA]</scope>
    <source>
        <strain evidence="1 2">E8</strain>
    </source>
</reference>